<name>A0A5M3W5N0_9ACTN</name>
<comment type="caution">
    <text evidence="1">The sequence shown here is derived from an EMBL/GenBank/DDBJ whole genome shotgun (WGS) entry which is preliminary data.</text>
</comment>
<dbReference type="AlphaFoldDB" id="A0A5M3W5N0"/>
<dbReference type="EMBL" id="BLAD01000058">
    <property type="protein sequence ID" value="GES02471.1"/>
    <property type="molecule type" value="Genomic_DNA"/>
</dbReference>
<gene>
    <name evidence="1" type="ORF">Acor_45370</name>
</gene>
<protein>
    <submittedName>
        <fullName evidence="1">Uncharacterized protein</fullName>
    </submittedName>
</protein>
<evidence type="ECO:0000313" key="2">
    <source>
        <dbReference type="Proteomes" id="UP000334990"/>
    </source>
</evidence>
<evidence type="ECO:0000313" key="1">
    <source>
        <dbReference type="EMBL" id="GES02471.1"/>
    </source>
</evidence>
<reference evidence="1 2" key="1">
    <citation type="submission" date="2019-10" db="EMBL/GenBank/DDBJ databases">
        <title>Whole genome shotgun sequence of Acrocarpospora corrugata NBRC 13972.</title>
        <authorList>
            <person name="Ichikawa N."/>
            <person name="Kimura A."/>
            <person name="Kitahashi Y."/>
            <person name="Komaki H."/>
            <person name="Oguchi A."/>
        </authorList>
    </citation>
    <scope>NUCLEOTIDE SEQUENCE [LARGE SCALE GENOMIC DNA]</scope>
    <source>
        <strain evidence="1 2">NBRC 13972</strain>
    </source>
</reference>
<accession>A0A5M3W5N0</accession>
<proteinExistence type="predicted"/>
<keyword evidence="2" id="KW-1185">Reference proteome</keyword>
<dbReference type="Proteomes" id="UP000334990">
    <property type="component" value="Unassembled WGS sequence"/>
</dbReference>
<organism evidence="1 2">
    <name type="scientific">Acrocarpospora corrugata</name>
    <dbReference type="NCBI Taxonomy" id="35763"/>
    <lineage>
        <taxon>Bacteria</taxon>
        <taxon>Bacillati</taxon>
        <taxon>Actinomycetota</taxon>
        <taxon>Actinomycetes</taxon>
        <taxon>Streptosporangiales</taxon>
        <taxon>Streptosporangiaceae</taxon>
        <taxon>Acrocarpospora</taxon>
    </lineage>
</organism>
<sequence>MRVPPGQNDQVTGRERLNAAVMQNQVTPPADHDVHPALLKPDLVRITQLDPAIGGTLEAQLPQHKAQDIHGTASLGKTNTVVLWTITHE</sequence>